<evidence type="ECO:0000313" key="2">
    <source>
        <dbReference type="EMBL" id="GGE98321.1"/>
    </source>
</evidence>
<sequence length="101" mass="11286">MGKIGTQTSNVTFEPKSRTNWHLHPGGQTLLVTEGVGYHQIEGKPIQIIKKGDVINVEKNVKHWHGGSVDCGMSHIAISIDHEENPSQWFLPVSDKEYNNL</sequence>
<dbReference type="EMBL" id="BMFL01000009">
    <property type="protein sequence ID" value="GGE98321.1"/>
    <property type="molecule type" value="Genomic_DNA"/>
</dbReference>
<evidence type="ECO:0000313" key="3">
    <source>
        <dbReference type="EMBL" id="SHL00258.1"/>
    </source>
</evidence>
<organism evidence="3 4">
    <name type="scientific">Chishuiella changwenlii</name>
    <dbReference type="NCBI Taxonomy" id="1434701"/>
    <lineage>
        <taxon>Bacteria</taxon>
        <taxon>Pseudomonadati</taxon>
        <taxon>Bacteroidota</taxon>
        <taxon>Flavobacteriia</taxon>
        <taxon>Flavobacteriales</taxon>
        <taxon>Weeksellaceae</taxon>
        <taxon>Chishuiella</taxon>
    </lineage>
</organism>
<dbReference type="SUPFAM" id="SSF51182">
    <property type="entry name" value="RmlC-like cupins"/>
    <property type="match status" value="1"/>
</dbReference>
<dbReference type="STRING" id="1434701.SAMN05443634_10590"/>
<feature type="domain" description="Cupin type-2" evidence="1">
    <location>
        <begin position="11"/>
        <end position="65"/>
    </location>
</feature>
<dbReference type="PANTHER" id="PTHR43698:SF1">
    <property type="entry name" value="BLL4564 PROTEIN"/>
    <property type="match status" value="1"/>
</dbReference>
<dbReference type="Proteomes" id="UP000650994">
    <property type="component" value="Unassembled WGS sequence"/>
</dbReference>
<dbReference type="AlphaFoldDB" id="A0A1M6X2T9"/>
<protein>
    <submittedName>
        <fullName evidence="3">Cupin domain-containing protein</fullName>
    </submittedName>
</protein>
<dbReference type="PANTHER" id="PTHR43698">
    <property type="entry name" value="RIBD C-TERMINAL DOMAIN CONTAINING PROTEIN"/>
    <property type="match status" value="1"/>
</dbReference>
<keyword evidence="5" id="KW-1185">Reference proteome</keyword>
<dbReference type="InterPro" id="IPR014710">
    <property type="entry name" value="RmlC-like_jellyroll"/>
</dbReference>
<dbReference type="InterPro" id="IPR047263">
    <property type="entry name" value="HNL-like_cupin"/>
</dbReference>
<dbReference type="InterPro" id="IPR011051">
    <property type="entry name" value="RmlC_Cupin_sf"/>
</dbReference>
<dbReference type="Proteomes" id="UP000184120">
    <property type="component" value="Unassembled WGS sequence"/>
</dbReference>
<evidence type="ECO:0000259" key="1">
    <source>
        <dbReference type="Pfam" id="PF07883"/>
    </source>
</evidence>
<dbReference type="InterPro" id="IPR013096">
    <property type="entry name" value="Cupin_2"/>
</dbReference>
<evidence type="ECO:0000313" key="5">
    <source>
        <dbReference type="Proteomes" id="UP000650994"/>
    </source>
</evidence>
<reference evidence="4" key="3">
    <citation type="submission" date="2016-11" db="EMBL/GenBank/DDBJ databases">
        <authorList>
            <person name="Varghese N."/>
            <person name="Submissions S."/>
        </authorList>
    </citation>
    <scope>NUCLEOTIDE SEQUENCE [LARGE SCALE GENOMIC DNA]</scope>
    <source>
        <strain evidence="4">DSM 27989</strain>
    </source>
</reference>
<reference evidence="2" key="1">
    <citation type="journal article" date="2014" name="Int. J. Syst. Evol. Microbiol.">
        <title>Complete genome of a new Firmicutes species belonging to the dominant human colonic microbiota ('Ruminococcus bicirculans') reveals two chromosomes and a selective capacity to utilize plant glucans.</title>
        <authorList>
            <consortium name="NISC Comparative Sequencing Program"/>
            <person name="Wegmann U."/>
            <person name="Louis P."/>
            <person name="Goesmann A."/>
            <person name="Henrissat B."/>
            <person name="Duncan S.H."/>
            <person name="Flint H.J."/>
        </authorList>
    </citation>
    <scope>NUCLEOTIDE SEQUENCE</scope>
    <source>
        <strain evidence="2">CGMCC 1.12707</strain>
    </source>
</reference>
<reference evidence="2" key="5">
    <citation type="submission" date="2024-05" db="EMBL/GenBank/DDBJ databases">
        <authorList>
            <person name="Sun Q."/>
            <person name="Zhou Y."/>
        </authorList>
    </citation>
    <scope>NUCLEOTIDE SEQUENCE</scope>
    <source>
        <strain evidence="2">CGMCC 1.12707</strain>
    </source>
</reference>
<dbReference type="RefSeq" id="WP_229731838.1">
    <property type="nucleotide sequence ID" value="NZ_BMFL01000009.1"/>
</dbReference>
<dbReference type="CDD" id="cd02233">
    <property type="entry name" value="cupin_HNL-like"/>
    <property type="match status" value="1"/>
</dbReference>
<gene>
    <name evidence="2" type="ORF">GCM10010984_14880</name>
    <name evidence="3" type="ORF">SAMN05443634_10590</name>
</gene>
<accession>A0A1M6X2T9</accession>
<dbReference type="Pfam" id="PF07883">
    <property type="entry name" value="Cupin_2"/>
    <property type="match status" value="1"/>
</dbReference>
<name>A0A1M6X2T9_9FLAO</name>
<reference evidence="5" key="4">
    <citation type="journal article" date="2019" name="Int. J. Syst. Evol. Microbiol.">
        <title>The Global Catalogue of Microorganisms (GCM) 10K type strain sequencing project: providing services to taxonomists for standard genome sequencing and annotation.</title>
        <authorList>
            <consortium name="The Broad Institute Genomics Platform"/>
            <consortium name="The Broad Institute Genome Sequencing Center for Infectious Disease"/>
            <person name="Wu L."/>
            <person name="Ma J."/>
        </authorList>
    </citation>
    <scope>NUCLEOTIDE SEQUENCE [LARGE SCALE GENOMIC DNA]</scope>
    <source>
        <strain evidence="5">CGMCC 1.12707</strain>
    </source>
</reference>
<dbReference type="Gene3D" id="2.60.120.10">
    <property type="entry name" value="Jelly Rolls"/>
    <property type="match status" value="1"/>
</dbReference>
<dbReference type="EMBL" id="FRBH01000005">
    <property type="protein sequence ID" value="SHL00258.1"/>
    <property type="molecule type" value="Genomic_DNA"/>
</dbReference>
<reference evidence="3" key="2">
    <citation type="submission" date="2016-11" db="EMBL/GenBank/DDBJ databases">
        <authorList>
            <person name="Jaros S."/>
            <person name="Januszkiewicz K."/>
            <person name="Wedrychowicz H."/>
        </authorList>
    </citation>
    <scope>NUCLEOTIDE SEQUENCE [LARGE SCALE GENOMIC DNA]</scope>
    <source>
        <strain evidence="3">DSM 27989</strain>
    </source>
</reference>
<proteinExistence type="predicted"/>
<evidence type="ECO:0000313" key="4">
    <source>
        <dbReference type="Proteomes" id="UP000184120"/>
    </source>
</evidence>